<keyword evidence="10 14" id="KW-0694">RNA-binding</keyword>
<keyword evidence="9 14" id="KW-0067">ATP-binding</keyword>
<dbReference type="PROSITE" id="PS51880">
    <property type="entry name" value="TGS"/>
    <property type="match status" value="1"/>
</dbReference>
<feature type="region of interest" description="Disordered" evidence="15">
    <location>
        <begin position="1"/>
        <end position="21"/>
    </location>
</feature>
<feature type="binding site" evidence="14">
    <location>
        <position position="530"/>
    </location>
    <ligand>
        <name>Zn(2+)</name>
        <dbReference type="ChEBI" id="CHEBI:29105"/>
        <note>catalytic</note>
    </ligand>
</feature>
<dbReference type="InterPro" id="IPR018163">
    <property type="entry name" value="Thr/Ala-tRNA-synth_IIc_edit"/>
</dbReference>
<keyword evidence="11 14" id="KW-0648">Protein biosynthesis</keyword>
<keyword evidence="3 14" id="KW-0963">Cytoplasm</keyword>
<dbReference type="GO" id="GO:0046872">
    <property type="term" value="F:metal ion binding"/>
    <property type="evidence" value="ECO:0007669"/>
    <property type="project" value="UniProtKB-KW"/>
</dbReference>
<dbReference type="Gene3D" id="3.40.50.800">
    <property type="entry name" value="Anticodon-binding domain"/>
    <property type="match status" value="1"/>
</dbReference>
<dbReference type="KEGG" id="hrr:HZS55_02805"/>
<evidence type="ECO:0000256" key="2">
    <source>
        <dbReference type="ARBA" id="ARBA00008226"/>
    </source>
</evidence>
<evidence type="ECO:0000259" key="17">
    <source>
        <dbReference type="PROSITE" id="PS51880"/>
    </source>
</evidence>
<dbReference type="AlphaFoldDB" id="A0A7D5TBA5"/>
<evidence type="ECO:0000256" key="4">
    <source>
        <dbReference type="ARBA" id="ARBA00022555"/>
    </source>
</evidence>
<dbReference type="InterPro" id="IPR047246">
    <property type="entry name" value="ThrRS_anticodon"/>
</dbReference>
<dbReference type="InterPro" id="IPR004154">
    <property type="entry name" value="Anticodon-bd"/>
</dbReference>
<dbReference type="InterPro" id="IPR012675">
    <property type="entry name" value="Beta-grasp_dom_sf"/>
</dbReference>
<dbReference type="EC" id="6.1.1.3" evidence="14"/>
<dbReference type="NCBIfam" id="TIGR00418">
    <property type="entry name" value="thrS"/>
    <property type="match status" value="1"/>
</dbReference>
<evidence type="ECO:0000313" key="19">
    <source>
        <dbReference type="Proteomes" id="UP000509667"/>
    </source>
</evidence>
<dbReference type="InterPro" id="IPR006195">
    <property type="entry name" value="aa-tRNA-synth_II"/>
</dbReference>
<comment type="subcellular location">
    <subcellularLocation>
        <location evidence="1 14">Cytoplasm</location>
    </subcellularLocation>
</comment>
<dbReference type="GeneID" id="56076758"/>
<feature type="binding site" evidence="14">
    <location>
        <position position="354"/>
    </location>
    <ligand>
        <name>Zn(2+)</name>
        <dbReference type="ChEBI" id="CHEBI:29105"/>
        <note>catalytic</note>
    </ligand>
</feature>
<accession>A0A7D5TBA5</accession>
<dbReference type="InterPro" id="IPR033728">
    <property type="entry name" value="ThrRS_core"/>
</dbReference>
<dbReference type="Pfam" id="PF00587">
    <property type="entry name" value="tRNA-synt_2b"/>
    <property type="match status" value="1"/>
</dbReference>
<dbReference type="CDD" id="cd00771">
    <property type="entry name" value="ThrRS_core"/>
    <property type="match status" value="1"/>
</dbReference>
<reference evidence="18 19" key="1">
    <citation type="submission" date="2020-07" db="EMBL/GenBank/DDBJ databases">
        <title>Halosimplex pelagicum sp. nov. and Halosimplex rubrum sp. nov., isolated from salted brown alga Laminaria, and emended description of the genus Halosimplex.</title>
        <authorList>
            <person name="Cui H."/>
        </authorList>
    </citation>
    <scope>NUCLEOTIDE SEQUENCE [LARGE SCALE GENOMIC DNA]</scope>
    <source>
        <strain evidence="18 19">R27</strain>
    </source>
</reference>
<dbReference type="Gene3D" id="3.30.980.10">
    <property type="entry name" value="Threonyl-trna Synthetase, Chain A, domain 2"/>
    <property type="match status" value="1"/>
</dbReference>
<dbReference type="InterPro" id="IPR012676">
    <property type="entry name" value="TGS-like"/>
</dbReference>
<comment type="caution">
    <text evidence="14">Lacks conserved residue(s) required for the propagation of feature annotation.</text>
</comment>
<evidence type="ECO:0000256" key="15">
    <source>
        <dbReference type="SAM" id="MobiDB-lite"/>
    </source>
</evidence>
<keyword evidence="8 14" id="KW-0862">Zinc</keyword>
<protein>
    <recommendedName>
        <fullName evidence="14">Threonine--tRNA ligase</fullName>
        <ecNumber evidence="14">6.1.1.3</ecNumber>
    </recommendedName>
    <alternativeName>
        <fullName evidence="14">Threonyl-tRNA synthetase</fullName>
        <shortName evidence="14">ThrRS</shortName>
    </alternativeName>
</protein>
<comment type="catalytic activity">
    <reaction evidence="13 14">
        <text>tRNA(Thr) + L-threonine + ATP = L-threonyl-tRNA(Thr) + AMP + diphosphate + H(+)</text>
        <dbReference type="Rhea" id="RHEA:24624"/>
        <dbReference type="Rhea" id="RHEA-COMP:9670"/>
        <dbReference type="Rhea" id="RHEA-COMP:9704"/>
        <dbReference type="ChEBI" id="CHEBI:15378"/>
        <dbReference type="ChEBI" id="CHEBI:30616"/>
        <dbReference type="ChEBI" id="CHEBI:33019"/>
        <dbReference type="ChEBI" id="CHEBI:57926"/>
        <dbReference type="ChEBI" id="CHEBI:78442"/>
        <dbReference type="ChEBI" id="CHEBI:78534"/>
        <dbReference type="ChEBI" id="CHEBI:456215"/>
        <dbReference type="EC" id="6.1.1.3"/>
    </reaction>
</comment>
<dbReference type="GO" id="GO:0006435">
    <property type="term" value="P:threonyl-tRNA aminoacylation"/>
    <property type="evidence" value="ECO:0007669"/>
    <property type="project" value="UniProtKB-UniRule"/>
</dbReference>
<dbReference type="InterPro" id="IPR036621">
    <property type="entry name" value="Anticodon-bd_dom_sf"/>
</dbReference>
<dbReference type="Pfam" id="PF07973">
    <property type="entry name" value="tRNA_SAD"/>
    <property type="match status" value="1"/>
</dbReference>
<evidence type="ECO:0000256" key="1">
    <source>
        <dbReference type="ARBA" id="ARBA00004496"/>
    </source>
</evidence>
<evidence type="ECO:0000256" key="6">
    <source>
        <dbReference type="ARBA" id="ARBA00022723"/>
    </source>
</evidence>
<evidence type="ECO:0000256" key="7">
    <source>
        <dbReference type="ARBA" id="ARBA00022741"/>
    </source>
</evidence>
<comment type="similarity">
    <text evidence="2 14">Belongs to the class-II aminoacyl-tRNA synthetase family.</text>
</comment>
<dbReference type="HAMAP" id="MF_00184">
    <property type="entry name" value="Thr_tRNA_synth"/>
    <property type="match status" value="1"/>
</dbReference>
<evidence type="ECO:0000256" key="8">
    <source>
        <dbReference type="ARBA" id="ARBA00022833"/>
    </source>
</evidence>
<dbReference type="PRINTS" id="PR01047">
    <property type="entry name" value="TRNASYNTHTHR"/>
</dbReference>
<evidence type="ECO:0000256" key="14">
    <source>
        <dbReference type="HAMAP-Rule" id="MF_00184"/>
    </source>
</evidence>
<evidence type="ECO:0000256" key="3">
    <source>
        <dbReference type="ARBA" id="ARBA00022490"/>
    </source>
</evidence>
<evidence type="ECO:0000256" key="13">
    <source>
        <dbReference type="ARBA" id="ARBA00049515"/>
    </source>
</evidence>
<dbReference type="SMART" id="SM00863">
    <property type="entry name" value="tRNA_SAD"/>
    <property type="match status" value="1"/>
</dbReference>
<dbReference type="InterPro" id="IPR002320">
    <property type="entry name" value="Thr-tRNA-ligase_IIa"/>
</dbReference>
<comment type="subunit">
    <text evidence="14">Homodimer.</text>
</comment>
<dbReference type="InterPro" id="IPR002314">
    <property type="entry name" value="aa-tRNA-synt_IIb"/>
</dbReference>
<proteinExistence type="inferred from homology"/>
<feature type="domain" description="Aminoacyl-transfer RNA synthetases class-II family profile" evidence="16">
    <location>
        <begin position="277"/>
        <end position="553"/>
    </location>
</feature>
<dbReference type="InterPro" id="IPR004095">
    <property type="entry name" value="TGS"/>
</dbReference>
<name>A0A7D5TBA5_9EURY</name>
<dbReference type="GO" id="GO:0002161">
    <property type="term" value="F:aminoacyl-tRNA deacylase activity"/>
    <property type="evidence" value="ECO:0007669"/>
    <property type="project" value="UniProtKB-ARBA"/>
</dbReference>
<evidence type="ECO:0000256" key="11">
    <source>
        <dbReference type="ARBA" id="ARBA00022917"/>
    </source>
</evidence>
<dbReference type="SUPFAM" id="SSF52954">
    <property type="entry name" value="Class II aaRS ABD-related"/>
    <property type="match status" value="1"/>
</dbReference>
<dbReference type="SUPFAM" id="SSF55681">
    <property type="entry name" value="Class II aaRS and biotin synthetases"/>
    <property type="match status" value="1"/>
</dbReference>
<feature type="compositionally biased region" description="Basic and acidic residues" evidence="15">
    <location>
        <begin position="627"/>
        <end position="663"/>
    </location>
</feature>
<dbReference type="CDD" id="cd00860">
    <property type="entry name" value="ThrRS_anticodon"/>
    <property type="match status" value="1"/>
</dbReference>
<comment type="cofactor">
    <cofactor evidence="14">
        <name>Zn(2+)</name>
        <dbReference type="ChEBI" id="CHEBI:29105"/>
    </cofactor>
    <text evidence="14">Binds 1 zinc ion per subunit.</text>
</comment>
<evidence type="ECO:0000256" key="5">
    <source>
        <dbReference type="ARBA" id="ARBA00022598"/>
    </source>
</evidence>
<feature type="region of interest" description="Disordered" evidence="15">
    <location>
        <begin position="622"/>
        <end position="663"/>
    </location>
</feature>
<dbReference type="GO" id="GO:0004829">
    <property type="term" value="F:threonine-tRNA ligase activity"/>
    <property type="evidence" value="ECO:0007669"/>
    <property type="project" value="UniProtKB-UniRule"/>
</dbReference>
<organism evidence="18 19">
    <name type="scientific">Halosimplex rubrum</name>
    <dbReference type="NCBI Taxonomy" id="869889"/>
    <lineage>
        <taxon>Archaea</taxon>
        <taxon>Methanobacteriati</taxon>
        <taxon>Methanobacteriota</taxon>
        <taxon>Stenosarchaea group</taxon>
        <taxon>Halobacteria</taxon>
        <taxon>Halobacteriales</taxon>
        <taxon>Haloarculaceae</taxon>
        <taxon>Halosimplex</taxon>
    </lineage>
</organism>
<dbReference type="PROSITE" id="PS50862">
    <property type="entry name" value="AA_TRNA_LIGASE_II"/>
    <property type="match status" value="1"/>
</dbReference>
<gene>
    <name evidence="14 18" type="primary">thrS</name>
    <name evidence="18" type="ORF">HZS55_02805</name>
</gene>
<sequence>MSQQESSVTVELPDGSTLDVPSGATVEDVAYEIGPGLGSDTVAGKLDGELVAKEAPVYDDARVEIVTPSADEYLQVMRHSAAHVLAQAILREYPDAKLATGPPTEEGFYYDFDGIDVDEGDFDELVAEMEAIVDEDLDIEREEVSLDEARERVAGDPYKEEILEDLAAGDRGADDDIETVSFYSQGDFSDLCAGPHVASTGEIGAIDLREIAATNWRGDEDQPRLTRVYGTAFGSESDLEDYWERKEEAERRDHRRIGREMNLFSIPEHSPGCVHFHPDGMAIRRELEDYIRGKNDDLGYEEVWTPELNKVDLWKTSGHYEHFCEEDEMFHWDQASARTEGDEADEYGLKPMNCANHVHLYQRERRSYRELPKRYCEFGTCYRNERSGELSGMLRVRGFTQDDGHAFVTRDQIQGEVTRTLEVIDEVLADFGLDVTFKLETQPDDSFGDDQLWERAESDLRSSLDALGEGYAVEAGEGAFYGPKIAADAEDAIGREWTVGTVQLDFVQPDRFDLVYVGEDNEEHTPVMIHRALLGTFERFMAVMIEHFAGRFPLWLAPEQVRVLPLNEEVLGYAHRLRNDFEESGFRATVADGDDTLQRKIRAAHDENVPYMCIVGPDEEEAGTVSVRDRAEREARDVDPETFREHLRAEREEKRLEPDFLDD</sequence>
<dbReference type="InterPro" id="IPR012947">
    <property type="entry name" value="tRNA_SAD"/>
</dbReference>
<dbReference type="Pfam" id="PF03129">
    <property type="entry name" value="HGTP_anticodon"/>
    <property type="match status" value="1"/>
</dbReference>
<dbReference type="SUPFAM" id="SSF55186">
    <property type="entry name" value="ThrRS/AlaRS common domain"/>
    <property type="match status" value="1"/>
</dbReference>
<dbReference type="PANTHER" id="PTHR11451">
    <property type="entry name" value="THREONINE-TRNA LIGASE"/>
    <property type="match status" value="1"/>
</dbReference>
<dbReference type="OrthoDB" id="372136at2157"/>
<dbReference type="GO" id="GO:0005524">
    <property type="term" value="F:ATP binding"/>
    <property type="evidence" value="ECO:0007669"/>
    <property type="project" value="UniProtKB-UniRule"/>
</dbReference>
<dbReference type="CDD" id="cd01667">
    <property type="entry name" value="TGS_ThrRS"/>
    <property type="match status" value="1"/>
</dbReference>
<dbReference type="Proteomes" id="UP000509667">
    <property type="component" value="Chromosome"/>
</dbReference>
<dbReference type="EMBL" id="CP058910">
    <property type="protein sequence ID" value="QLH76296.1"/>
    <property type="molecule type" value="Genomic_DNA"/>
</dbReference>
<evidence type="ECO:0000259" key="16">
    <source>
        <dbReference type="PROSITE" id="PS50862"/>
    </source>
</evidence>
<keyword evidence="6 14" id="KW-0479">Metal-binding</keyword>
<dbReference type="RefSeq" id="WP_179910238.1">
    <property type="nucleotide sequence ID" value="NZ_CP058910.1"/>
</dbReference>
<dbReference type="PANTHER" id="PTHR11451:SF44">
    <property type="entry name" value="THREONINE--TRNA LIGASE, CHLOROPLASTIC_MITOCHONDRIAL 2"/>
    <property type="match status" value="1"/>
</dbReference>
<dbReference type="GO" id="GO:0005737">
    <property type="term" value="C:cytoplasm"/>
    <property type="evidence" value="ECO:0007669"/>
    <property type="project" value="UniProtKB-SubCell"/>
</dbReference>
<dbReference type="FunFam" id="3.40.50.800:FF:000001">
    <property type="entry name" value="Threonine--tRNA ligase"/>
    <property type="match status" value="1"/>
</dbReference>
<evidence type="ECO:0000256" key="9">
    <source>
        <dbReference type="ARBA" id="ARBA00022840"/>
    </source>
</evidence>
<dbReference type="Gene3D" id="3.30.930.10">
    <property type="entry name" value="Bira Bifunctional Protein, Domain 2"/>
    <property type="match status" value="1"/>
</dbReference>
<dbReference type="SUPFAM" id="SSF81271">
    <property type="entry name" value="TGS-like"/>
    <property type="match status" value="1"/>
</dbReference>
<dbReference type="Pfam" id="PF02824">
    <property type="entry name" value="TGS"/>
    <property type="match status" value="1"/>
</dbReference>
<keyword evidence="7 14" id="KW-0547">Nucleotide-binding</keyword>
<dbReference type="FunFam" id="3.30.930.10:FF:000002">
    <property type="entry name" value="Threonine--tRNA ligase"/>
    <property type="match status" value="1"/>
</dbReference>
<evidence type="ECO:0000313" key="18">
    <source>
        <dbReference type="EMBL" id="QLH76296.1"/>
    </source>
</evidence>
<feature type="domain" description="TGS" evidence="17">
    <location>
        <begin position="4"/>
        <end position="67"/>
    </location>
</feature>
<dbReference type="Gene3D" id="3.10.20.30">
    <property type="match status" value="1"/>
</dbReference>
<dbReference type="GO" id="GO:0000049">
    <property type="term" value="F:tRNA binding"/>
    <property type="evidence" value="ECO:0007669"/>
    <property type="project" value="UniProtKB-KW"/>
</dbReference>
<keyword evidence="4 14" id="KW-0820">tRNA-binding</keyword>
<evidence type="ECO:0000256" key="10">
    <source>
        <dbReference type="ARBA" id="ARBA00022884"/>
    </source>
</evidence>
<feature type="binding site" evidence="14">
    <location>
        <position position="405"/>
    </location>
    <ligand>
        <name>Zn(2+)</name>
        <dbReference type="ChEBI" id="CHEBI:29105"/>
        <note>catalytic</note>
    </ligand>
</feature>
<evidence type="ECO:0000256" key="12">
    <source>
        <dbReference type="ARBA" id="ARBA00023146"/>
    </source>
</evidence>
<dbReference type="InterPro" id="IPR045864">
    <property type="entry name" value="aa-tRNA-synth_II/BPL/LPL"/>
</dbReference>
<keyword evidence="5 14" id="KW-0436">Ligase</keyword>
<keyword evidence="12 14" id="KW-0030">Aminoacyl-tRNA synthetase</keyword>
<keyword evidence="19" id="KW-1185">Reference proteome</keyword>